<sequence>MSRLLPALLVLLLLAAGARARDITDHEGYRVTLPDAPRRIVSLHDWTLTVMAHELNAPLLASTGRLGPDGVPFMRGARELFGLDFSQVALAAIFGRPDLEHIRSLKPDLILANSGDNTPLRAQLATIAPTLMFDAESGRPPLALYADLAGWLGRTARFEALKAAYERRLAEVRARILPPGAPAPTYAVMLINPRDGTVQVVRTYGVLTTALDDLGFRPMPIVAGMGRSNRMTISPELIDALDADILFTTYLPPRHGGVEEVNADMDRIAPGARATMKAFAAGRVINLPRYEVYPVSFRGLHRVLEAIAATVHETGSTGDAP</sequence>
<feature type="domain" description="Fe/B12 periplasmic-binding" evidence="7">
    <location>
        <begin position="39"/>
        <end position="315"/>
    </location>
</feature>
<keyword evidence="4" id="KW-0410">Iron transport</keyword>
<evidence type="ECO:0000256" key="6">
    <source>
        <dbReference type="SAM" id="SignalP"/>
    </source>
</evidence>
<name>A0A917C6X1_9HYPH</name>
<evidence type="ECO:0000313" key="9">
    <source>
        <dbReference type="Proteomes" id="UP000606044"/>
    </source>
</evidence>
<dbReference type="EMBL" id="BMCT01000006">
    <property type="protein sequence ID" value="GGF75175.1"/>
    <property type="molecule type" value="Genomic_DNA"/>
</dbReference>
<keyword evidence="5 6" id="KW-0732">Signal</keyword>
<dbReference type="InterPro" id="IPR002491">
    <property type="entry name" value="ABC_transptr_periplasmic_BD"/>
</dbReference>
<evidence type="ECO:0000313" key="8">
    <source>
        <dbReference type="EMBL" id="GGF75175.1"/>
    </source>
</evidence>
<dbReference type="PANTHER" id="PTHR30532">
    <property type="entry name" value="IRON III DICITRATE-BINDING PERIPLASMIC PROTEIN"/>
    <property type="match status" value="1"/>
</dbReference>
<accession>A0A917C6X1</accession>
<evidence type="ECO:0000256" key="5">
    <source>
        <dbReference type="ARBA" id="ARBA00022729"/>
    </source>
</evidence>
<evidence type="ECO:0000256" key="4">
    <source>
        <dbReference type="ARBA" id="ARBA00022496"/>
    </source>
</evidence>
<dbReference type="GO" id="GO:0030288">
    <property type="term" value="C:outer membrane-bounded periplasmic space"/>
    <property type="evidence" value="ECO:0007669"/>
    <property type="project" value="TreeGrafter"/>
</dbReference>
<comment type="subcellular location">
    <subcellularLocation>
        <location evidence="1">Cell envelope</location>
    </subcellularLocation>
</comment>
<organism evidence="8 9">
    <name type="scientific">Azorhizobium oxalatiphilum</name>
    <dbReference type="NCBI Taxonomy" id="980631"/>
    <lineage>
        <taxon>Bacteria</taxon>
        <taxon>Pseudomonadati</taxon>
        <taxon>Pseudomonadota</taxon>
        <taxon>Alphaproteobacteria</taxon>
        <taxon>Hyphomicrobiales</taxon>
        <taxon>Xanthobacteraceae</taxon>
        <taxon>Azorhizobium</taxon>
    </lineage>
</organism>
<dbReference type="InterPro" id="IPR051313">
    <property type="entry name" value="Bact_iron-sidero_bind"/>
</dbReference>
<dbReference type="PANTHER" id="PTHR30532:SF24">
    <property type="entry name" value="FERRIC ENTEROBACTIN-BINDING PERIPLASMIC PROTEIN FEPB"/>
    <property type="match status" value="1"/>
</dbReference>
<dbReference type="SUPFAM" id="SSF53807">
    <property type="entry name" value="Helical backbone' metal receptor"/>
    <property type="match status" value="1"/>
</dbReference>
<dbReference type="AlphaFoldDB" id="A0A917C6X1"/>
<dbReference type="PROSITE" id="PS50983">
    <property type="entry name" value="FE_B12_PBP"/>
    <property type="match status" value="1"/>
</dbReference>
<evidence type="ECO:0000259" key="7">
    <source>
        <dbReference type="PROSITE" id="PS50983"/>
    </source>
</evidence>
<proteinExistence type="inferred from homology"/>
<evidence type="ECO:0000256" key="2">
    <source>
        <dbReference type="ARBA" id="ARBA00008814"/>
    </source>
</evidence>
<evidence type="ECO:0000256" key="1">
    <source>
        <dbReference type="ARBA" id="ARBA00004196"/>
    </source>
</evidence>
<dbReference type="Proteomes" id="UP000606044">
    <property type="component" value="Unassembled WGS sequence"/>
</dbReference>
<feature type="chain" id="PRO_5037173654" evidence="6">
    <location>
        <begin position="21"/>
        <end position="321"/>
    </location>
</feature>
<feature type="signal peptide" evidence="6">
    <location>
        <begin position="1"/>
        <end position="20"/>
    </location>
</feature>
<protein>
    <submittedName>
        <fullName evidence="8">Protein translocase component YidC</fullName>
    </submittedName>
</protein>
<comment type="similarity">
    <text evidence="2">Belongs to the bacterial solute-binding protein 8 family.</text>
</comment>
<dbReference type="GO" id="GO:1901678">
    <property type="term" value="P:iron coordination entity transport"/>
    <property type="evidence" value="ECO:0007669"/>
    <property type="project" value="UniProtKB-ARBA"/>
</dbReference>
<keyword evidence="9" id="KW-1185">Reference proteome</keyword>
<comment type="caution">
    <text evidence="8">The sequence shown here is derived from an EMBL/GenBank/DDBJ whole genome shotgun (WGS) entry which is preliminary data.</text>
</comment>
<keyword evidence="4" id="KW-0406">Ion transport</keyword>
<dbReference type="Pfam" id="PF01497">
    <property type="entry name" value="Peripla_BP_2"/>
    <property type="match status" value="1"/>
</dbReference>
<reference evidence="8" key="1">
    <citation type="journal article" date="2014" name="Int. J. Syst. Evol. Microbiol.">
        <title>Complete genome sequence of Corynebacterium casei LMG S-19264T (=DSM 44701T), isolated from a smear-ripened cheese.</title>
        <authorList>
            <consortium name="US DOE Joint Genome Institute (JGI-PGF)"/>
            <person name="Walter F."/>
            <person name="Albersmeier A."/>
            <person name="Kalinowski J."/>
            <person name="Ruckert C."/>
        </authorList>
    </citation>
    <scope>NUCLEOTIDE SEQUENCE</scope>
    <source>
        <strain evidence="8">CCM 7897</strain>
    </source>
</reference>
<reference evidence="8" key="2">
    <citation type="submission" date="2020-09" db="EMBL/GenBank/DDBJ databases">
        <authorList>
            <person name="Sun Q."/>
            <person name="Sedlacek I."/>
        </authorList>
    </citation>
    <scope>NUCLEOTIDE SEQUENCE</scope>
    <source>
        <strain evidence="8">CCM 7897</strain>
    </source>
</reference>
<keyword evidence="3" id="KW-0813">Transport</keyword>
<dbReference type="Gene3D" id="3.40.50.1980">
    <property type="entry name" value="Nitrogenase molybdenum iron protein domain"/>
    <property type="match status" value="2"/>
</dbReference>
<gene>
    <name evidence="8" type="ORF">GCM10007301_38800</name>
</gene>
<dbReference type="RefSeq" id="WP_188581650.1">
    <property type="nucleotide sequence ID" value="NZ_BMCT01000006.1"/>
</dbReference>
<keyword evidence="4" id="KW-0408">Iron</keyword>
<evidence type="ECO:0000256" key="3">
    <source>
        <dbReference type="ARBA" id="ARBA00022448"/>
    </source>
</evidence>